<keyword evidence="2" id="KW-1185">Reference proteome</keyword>
<dbReference type="AlphaFoldDB" id="A0A433RY98"/>
<dbReference type="InterPro" id="IPR009921">
    <property type="entry name" value="YehS-like"/>
</dbReference>
<organism evidence="1 2">
    <name type="scientific">Candidatus Kurthia intestinigallinarum</name>
    <dbReference type="NCBI Taxonomy" id="1562256"/>
    <lineage>
        <taxon>Bacteria</taxon>
        <taxon>Bacillati</taxon>
        <taxon>Bacillota</taxon>
        <taxon>Bacilli</taxon>
        <taxon>Bacillales</taxon>
        <taxon>Caryophanaceae</taxon>
        <taxon>Kurthia</taxon>
    </lineage>
</organism>
<dbReference type="Pfam" id="PF07308">
    <property type="entry name" value="DUF1456"/>
    <property type="match status" value="2"/>
</dbReference>
<sequence length="161" mass="18237">MVTNDLLIRLRYALNIKNSDVAEMFKLGGVPLTALDVSNMLQKVKDDEPRPENYKVCTNEMFEAFLNGLITTKRGPQEKKPGQEAVKSQREPANNMLIKKVKIALQMTTEDVLDVFYDGGINVSKGELGAILRNPSHRNYKECGDKFARKFLNGLTARYRK</sequence>
<name>A0A433RY98_9BACL</name>
<dbReference type="EMBL" id="JTFC01000006">
    <property type="protein sequence ID" value="RUS58254.1"/>
    <property type="molecule type" value="Genomic_DNA"/>
</dbReference>
<dbReference type="Proteomes" id="UP000288623">
    <property type="component" value="Unassembled WGS sequence"/>
</dbReference>
<evidence type="ECO:0000313" key="1">
    <source>
        <dbReference type="EMBL" id="RUS58254.1"/>
    </source>
</evidence>
<dbReference type="OrthoDB" id="9788465at2"/>
<reference evidence="1 2" key="1">
    <citation type="submission" date="2014-11" db="EMBL/GenBank/DDBJ databases">
        <title>Genome sequence and analysis of novel Kurthia sp.</title>
        <authorList>
            <person name="Lawson J.N."/>
            <person name="Gonzalez J.E."/>
            <person name="Rinauldi L."/>
            <person name="Xuan Z."/>
            <person name="Firman A."/>
            <person name="Shaddox L."/>
            <person name="Trudeau A."/>
            <person name="Shah S."/>
            <person name="Reiman D."/>
        </authorList>
    </citation>
    <scope>NUCLEOTIDE SEQUENCE [LARGE SCALE GENOMIC DNA]</scope>
    <source>
        <strain evidence="1 2">3B1D</strain>
    </source>
</reference>
<accession>A0A433RY98</accession>
<protein>
    <submittedName>
        <fullName evidence="1">Cytoplasmic protein</fullName>
    </submittedName>
</protein>
<dbReference type="PANTHER" id="PTHR37805">
    <property type="entry name" value="CYTOPLASMIC PROTEIN-RELATED"/>
    <property type="match status" value="1"/>
</dbReference>
<gene>
    <name evidence="1" type="ORF">QI30_01340</name>
</gene>
<proteinExistence type="predicted"/>
<comment type="caution">
    <text evidence="1">The sequence shown here is derived from an EMBL/GenBank/DDBJ whole genome shotgun (WGS) entry which is preliminary data.</text>
</comment>
<dbReference type="PANTHER" id="PTHR37805:SF1">
    <property type="entry name" value="CYTOPLASMIC PROTEIN"/>
    <property type="match status" value="1"/>
</dbReference>
<evidence type="ECO:0000313" key="2">
    <source>
        <dbReference type="Proteomes" id="UP000288623"/>
    </source>
</evidence>
<dbReference type="RefSeq" id="WP_126989155.1">
    <property type="nucleotide sequence ID" value="NZ_JTFC01000006.1"/>
</dbReference>